<dbReference type="InterPro" id="IPR013078">
    <property type="entry name" value="His_Pase_superF_clade-1"/>
</dbReference>
<protein>
    <submittedName>
        <fullName evidence="2">Phosphoglycerate mutase</fullName>
    </submittedName>
</protein>
<dbReference type="InterPro" id="IPR050275">
    <property type="entry name" value="PGM_Phosphatase"/>
</dbReference>
<dbReference type="AlphaFoldDB" id="E3CWY7"/>
<sequence length="223" mass="25170">MLIEMERTERAESPPTRILLVRHGECAGNREGRFRGRVDFPLNETGLAQARALAGALKSVPLDRIFTSPLLRARQTADCLAEGRDLPVEVREGFTNVALGPWEGRLKEEIAQECPVEWSLWLHHPERLRLPQGETLGDVARRALSNLEHLVRTYPGSTFAVVTHRTVLKPLLAACLGMAEPSFWRTHVETASISRLRHTPRQGYCLTGLNDTHHLESFQSEWI</sequence>
<evidence type="ECO:0000256" key="1">
    <source>
        <dbReference type="PIRSR" id="PIRSR613078-2"/>
    </source>
</evidence>
<dbReference type="SUPFAM" id="SSF53254">
    <property type="entry name" value="Phosphoglycerate mutase-like"/>
    <property type="match status" value="1"/>
</dbReference>
<dbReference type="HOGENOM" id="CLU_033323_8_4_0"/>
<dbReference type="PaxDb" id="584708-Apau_1010"/>
<reference evidence="2 3" key="1">
    <citation type="journal article" date="2010" name="Stand. Genomic Sci.">
        <title>Non-contiguous finished genome sequence of Aminomonas paucivorans type strain (GLU-3).</title>
        <authorList>
            <person name="Pitluck S."/>
            <person name="Yasawong M."/>
            <person name="Held B."/>
            <person name="Lapidus A."/>
            <person name="Nolan M."/>
            <person name="Copeland A."/>
            <person name="Lucas S."/>
            <person name="Del Rio T.G."/>
            <person name="Tice H."/>
            <person name="Cheng J.F."/>
            <person name="Chertkov O."/>
            <person name="Goodwin L."/>
            <person name="Tapia R."/>
            <person name="Han C."/>
            <person name="Liolios K."/>
            <person name="Ivanova N."/>
            <person name="Mavromatis K."/>
            <person name="Ovchinnikova G."/>
            <person name="Pati A."/>
            <person name="Chen A."/>
            <person name="Palaniappan K."/>
            <person name="Land M."/>
            <person name="Hauser L."/>
            <person name="Chang Y.J."/>
            <person name="Jeffries C.D."/>
            <person name="Pukall R."/>
            <person name="Spring S."/>
            <person name="Rohde M."/>
            <person name="Sikorski J."/>
            <person name="Goker M."/>
            <person name="Woyke T."/>
            <person name="Bristow J."/>
            <person name="Eisen J.A."/>
            <person name="Markowitz V."/>
            <person name="Hugenholtz P."/>
            <person name="Kyrpides N.C."/>
            <person name="Klenk H.P."/>
        </authorList>
    </citation>
    <scope>NUCLEOTIDE SEQUENCE [LARGE SCALE GENOMIC DNA]</scope>
    <source>
        <strain evidence="2 3">DSM 12260</strain>
    </source>
</reference>
<dbReference type="RefSeq" id="WP_006300620.1">
    <property type="nucleotide sequence ID" value="NZ_CM001022.1"/>
</dbReference>
<dbReference type="STRING" id="584708.Apau_1010"/>
<dbReference type="GO" id="GO:0016791">
    <property type="term" value="F:phosphatase activity"/>
    <property type="evidence" value="ECO:0007669"/>
    <property type="project" value="TreeGrafter"/>
</dbReference>
<dbReference type="PROSITE" id="PS00175">
    <property type="entry name" value="PG_MUTASE"/>
    <property type="match status" value="1"/>
</dbReference>
<dbReference type="InterPro" id="IPR001345">
    <property type="entry name" value="PG/BPGM_mutase_AS"/>
</dbReference>
<evidence type="ECO:0000313" key="3">
    <source>
        <dbReference type="Proteomes" id="UP000005096"/>
    </source>
</evidence>
<dbReference type="SMART" id="SM00855">
    <property type="entry name" value="PGAM"/>
    <property type="match status" value="1"/>
</dbReference>
<keyword evidence="3" id="KW-1185">Reference proteome</keyword>
<accession>E3CWY7</accession>
<dbReference type="Pfam" id="PF00300">
    <property type="entry name" value="His_Phos_1"/>
    <property type="match status" value="1"/>
</dbReference>
<name>E3CWY7_9BACT</name>
<evidence type="ECO:0000313" key="2">
    <source>
        <dbReference type="EMBL" id="EFQ23437.1"/>
    </source>
</evidence>
<feature type="binding site" evidence="1">
    <location>
        <begin position="22"/>
        <end position="29"/>
    </location>
    <ligand>
        <name>substrate</name>
    </ligand>
</feature>
<dbReference type="CDD" id="cd07067">
    <property type="entry name" value="HP_PGM_like"/>
    <property type="match status" value="1"/>
</dbReference>
<proteinExistence type="predicted"/>
<organism evidence="2 3">
    <name type="scientific">Aminomonas paucivorans DSM 12260</name>
    <dbReference type="NCBI Taxonomy" id="584708"/>
    <lineage>
        <taxon>Bacteria</taxon>
        <taxon>Thermotogati</taxon>
        <taxon>Synergistota</taxon>
        <taxon>Synergistia</taxon>
        <taxon>Synergistales</taxon>
        <taxon>Synergistaceae</taxon>
        <taxon>Aminomonas</taxon>
    </lineage>
</organism>
<dbReference type="eggNOG" id="COG0406">
    <property type="taxonomic scope" value="Bacteria"/>
</dbReference>
<dbReference type="EMBL" id="CM001022">
    <property type="protein sequence ID" value="EFQ23437.1"/>
    <property type="molecule type" value="Genomic_DNA"/>
</dbReference>
<gene>
    <name evidence="2" type="ORF">Apau_1010</name>
</gene>
<feature type="binding site" evidence="1">
    <location>
        <position position="72"/>
    </location>
    <ligand>
        <name>substrate</name>
    </ligand>
</feature>
<dbReference type="PANTHER" id="PTHR48100">
    <property type="entry name" value="BROAD-SPECIFICITY PHOSPHATASE YOR283W-RELATED"/>
    <property type="match status" value="1"/>
</dbReference>
<dbReference type="InterPro" id="IPR029033">
    <property type="entry name" value="His_PPase_superfam"/>
</dbReference>
<dbReference type="Gene3D" id="3.40.50.1240">
    <property type="entry name" value="Phosphoglycerate mutase-like"/>
    <property type="match status" value="1"/>
</dbReference>
<dbReference type="Proteomes" id="UP000005096">
    <property type="component" value="Chromosome"/>
</dbReference>